<name>A0A839RM20_9ACTN</name>
<evidence type="ECO:0000259" key="1">
    <source>
        <dbReference type="Pfam" id="PF00561"/>
    </source>
</evidence>
<evidence type="ECO:0000313" key="3">
    <source>
        <dbReference type="Proteomes" id="UP000567922"/>
    </source>
</evidence>
<proteinExistence type="predicted"/>
<feature type="domain" description="AB hydrolase-1" evidence="1">
    <location>
        <begin position="22"/>
        <end position="259"/>
    </location>
</feature>
<gene>
    <name evidence="2" type="ORF">FHU29_001672</name>
</gene>
<dbReference type="InterPro" id="IPR000073">
    <property type="entry name" value="AB_hydrolase_1"/>
</dbReference>
<dbReference type="RefSeq" id="WP_064438914.1">
    <property type="nucleotide sequence ID" value="NZ_BDDI01000002.1"/>
</dbReference>
<dbReference type="InterPro" id="IPR050228">
    <property type="entry name" value="Carboxylesterase_BioH"/>
</dbReference>
<evidence type="ECO:0000313" key="2">
    <source>
        <dbReference type="EMBL" id="MBB3037238.1"/>
    </source>
</evidence>
<dbReference type="EMBL" id="JACHWS010000001">
    <property type="protein sequence ID" value="MBB3037238.1"/>
    <property type="molecule type" value="Genomic_DNA"/>
</dbReference>
<dbReference type="GO" id="GO:0003824">
    <property type="term" value="F:catalytic activity"/>
    <property type="evidence" value="ECO:0007669"/>
    <property type="project" value="UniProtKB-ARBA"/>
</dbReference>
<dbReference type="SUPFAM" id="SSF53474">
    <property type="entry name" value="alpha/beta-Hydrolases"/>
    <property type="match status" value="1"/>
</dbReference>
<accession>A0A839RM20</accession>
<dbReference type="InterPro" id="IPR029058">
    <property type="entry name" value="AB_hydrolase_fold"/>
</dbReference>
<dbReference type="PANTHER" id="PTHR43194">
    <property type="entry name" value="HYDROLASE ALPHA/BETA FOLD FAMILY"/>
    <property type="match status" value="1"/>
</dbReference>
<dbReference type="OrthoDB" id="27092at2"/>
<organism evidence="2 3">
    <name type="scientific">Hoyosella altamirensis</name>
    <dbReference type="NCBI Taxonomy" id="616997"/>
    <lineage>
        <taxon>Bacteria</taxon>
        <taxon>Bacillati</taxon>
        <taxon>Actinomycetota</taxon>
        <taxon>Actinomycetes</taxon>
        <taxon>Mycobacteriales</taxon>
        <taxon>Hoyosellaceae</taxon>
        <taxon>Hoyosella</taxon>
    </lineage>
</organism>
<dbReference type="AlphaFoldDB" id="A0A839RM20"/>
<dbReference type="Pfam" id="PF00561">
    <property type="entry name" value="Abhydrolase_1"/>
    <property type="match status" value="1"/>
</dbReference>
<sequence>MEFAQINGFRIAYQTAGKSPVPVVFVHGSWASHTNWETVFSRFAESFRVVSYDRRGHSDSERPPGQGSISEDAEDLAALISYLDIVPAWVVANSFGSCIALRLAVANPHLLRGVVVHEPPLMGLLSEVEDPDTRVVMEGARSSIMDVAARIESGDHAGAAEYFVENVALGPGSWRKLPQVIRDVFVTNAPTFLDEIRDPEALNADLAGLGTFARPVLLTEGSESPKMFGLIVSQLADALPNVTTMLYTGAGHLPHLTHPDDYVTTVTTFIQEHESRA</sequence>
<keyword evidence="3" id="KW-1185">Reference proteome</keyword>
<reference evidence="2 3" key="1">
    <citation type="submission" date="2020-08" db="EMBL/GenBank/DDBJ databases">
        <title>Sequencing the genomes of 1000 actinobacteria strains.</title>
        <authorList>
            <person name="Klenk H.-P."/>
        </authorList>
    </citation>
    <scope>NUCLEOTIDE SEQUENCE [LARGE SCALE GENOMIC DNA]</scope>
    <source>
        <strain evidence="2 3">DSM 45258</strain>
    </source>
</reference>
<protein>
    <submittedName>
        <fullName evidence="2">Pimeloyl-ACP methyl ester carboxylesterase</fullName>
    </submittedName>
</protein>
<dbReference type="Proteomes" id="UP000567922">
    <property type="component" value="Unassembled WGS sequence"/>
</dbReference>
<dbReference type="PANTHER" id="PTHR43194:SF2">
    <property type="entry name" value="PEROXISOMAL MEMBRANE PROTEIN LPX1"/>
    <property type="match status" value="1"/>
</dbReference>
<comment type="caution">
    <text evidence="2">The sequence shown here is derived from an EMBL/GenBank/DDBJ whole genome shotgun (WGS) entry which is preliminary data.</text>
</comment>
<dbReference type="Gene3D" id="3.40.50.1820">
    <property type="entry name" value="alpha/beta hydrolase"/>
    <property type="match status" value="1"/>
</dbReference>